<sequence>MSRISLASPRSRRTLTALTLLSAAVLLSTTACSSEPGGDTSAQTRHPERPAKATPAAETDDTENTTDTEDETDTPRELAKRAPDPFADRVVLRQDRTRNSAHLEFDAARKGDGKTLSVAVSCEGEGTIEVALRPLAASFPMDCLDGEVTSINNEFTMDGTERAGTVSVTASTGVQWSLSIGRGEPSEQDPDD</sequence>
<evidence type="ECO:0008006" key="5">
    <source>
        <dbReference type="Google" id="ProtNLM"/>
    </source>
</evidence>
<dbReference type="EMBL" id="CP045096">
    <property type="protein sequence ID" value="QFQ98186.1"/>
    <property type="molecule type" value="Genomic_DNA"/>
</dbReference>
<feature type="compositionally biased region" description="Acidic residues" evidence="1">
    <location>
        <begin position="58"/>
        <end position="72"/>
    </location>
</feature>
<gene>
    <name evidence="3" type="ORF">F9278_20480</name>
</gene>
<evidence type="ECO:0000313" key="3">
    <source>
        <dbReference type="EMBL" id="QFQ98186.1"/>
    </source>
</evidence>
<dbReference type="AlphaFoldDB" id="A0A5P8K586"/>
<accession>A0A5P8K586</accession>
<reference evidence="3 4" key="1">
    <citation type="submission" date="2019-10" db="EMBL/GenBank/DDBJ databases">
        <title>Streptomyces sp. strain GY16 isolated from leaves of Broussonetia papyrifera.</title>
        <authorList>
            <person name="Mo P."/>
        </authorList>
    </citation>
    <scope>NUCLEOTIDE SEQUENCE [LARGE SCALE GENOMIC DNA]</scope>
    <source>
        <strain evidence="3 4">GY16</strain>
    </source>
</reference>
<keyword evidence="2" id="KW-0732">Signal</keyword>
<name>A0A5P8K586_9ACTN</name>
<feature type="compositionally biased region" description="Basic and acidic residues" evidence="1">
    <location>
        <begin position="73"/>
        <end position="95"/>
    </location>
</feature>
<evidence type="ECO:0000313" key="4">
    <source>
        <dbReference type="Proteomes" id="UP000327294"/>
    </source>
</evidence>
<dbReference type="Proteomes" id="UP000327294">
    <property type="component" value="Chromosome"/>
</dbReference>
<dbReference type="KEGG" id="sphv:F9278_20480"/>
<keyword evidence="4" id="KW-1185">Reference proteome</keyword>
<dbReference type="RefSeq" id="WP_152169655.1">
    <property type="nucleotide sequence ID" value="NZ_CP045096.1"/>
</dbReference>
<feature type="region of interest" description="Disordered" evidence="1">
    <location>
        <begin position="31"/>
        <end position="95"/>
    </location>
</feature>
<evidence type="ECO:0000256" key="2">
    <source>
        <dbReference type="SAM" id="SignalP"/>
    </source>
</evidence>
<feature type="signal peptide" evidence="2">
    <location>
        <begin position="1"/>
        <end position="33"/>
    </location>
</feature>
<proteinExistence type="predicted"/>
<feature type="chain" id="PRO_5024975544" description="Lipoprotein" evidence="2">
    <location>
        <begin position="34"/>
        <end position="192"/>
    </location>
</feature>
<organism evidence="3 4">
    <name type="scientific">Streptomyces phaeolivaceus</name>
    <dbReference type="NCBI Taxonomy" id="2653200"/>
    <lineage>
        <taxon>Bacteria</taxon>
        <taxon>Bacillati</taxon>
        <taxon>Actinomycetota</taxon>
        <taxon>Actinomycetes</taxon>
        <taxon>Kitasatosporales</taxon>
        <taxon>Streptomycetaceae</taxon>
        <taxon>Streptomyces</taxon>
    </lineage>
</organism>
<protein>
    <recommendedName>
        <fullName evidence="5">Lipoprotein</fullName>
    </recommendedName>
</protein>
<dbReference type="PROSITE" id="PS51257">
    <property type="entry name" value="PROKAR_LIPOPROTEIN"/>
    <property type="match status" value="1"/>
</dbReference>
<evidence type="ECO:0000256" key="1">
    <source>
        <dbReference type="SAM" id="MobiDB-lite"/>
    </source>
</evidence>